<dbReference type="InterPro" id="IPR049504">
    <property type="entry name" value="O-antigen_lig"/>
</dbReference>
<feature type="transmembrane region" description="Helical" evidence="1">
    <location>
        <begin position="134"/>
        <end position="156"/>
    </location>
</feature>
<evidence type="ECO:0000256" key="1">
    <source>
        <dbReference type="SAM" id="Phobius"/>
    </source>
</evidence>
<dbReference type="Pfam" id="PF13425">
    <property type="entry name" value="O-antigen_lig"/>
    <property type="match status" value="1"/>
</dbReference>
<feature type="transmembrane region" description="Helical" evidence="1">
    <location>
        <begin position="287"/>
        <end position="308"/>
    </location>
</feature>
<keyword evidence="1" id="KW-0472">Membrane</keyword>
<feature type="transmembrane region" description="Helical" evidence="1">
    <location>
        <begin position="209"/>
        <end position="236"/>
    </location>
</feature>
<evidence type="ECO:0000313" key="2">
    <source>
        <dbReference type="EMBL" id="XBX97778.1"/>
    </source>
</evidence>
<feature type="transmembrane region" description="Helical" evidence="1">
    <location>
        <begin position="381"/>
        <end position="403"/>
    </location>
</feature>
<gene>
    <name evidence="2" type="ORF">ABR335_15210</name>
</gene>
<dbReference type="RefSeq" id="WP_350346353.1">
    <property type="nucleotide sequence ID" value="NZ_CP158453.1"/>
</dbReference>
<feature type="transmembrane region" description="Helical" evidence="1">
    <location>
        <begin position="77"/>
        <end position="96"/>
    </location>
</feature>
<sequence length="424" mass="48885">MSFIEGVHFLLMLRLKKDIIIKSFYCFLILLPFVDFFNGVVMLSLNIQIVGIAYRALFFLFMILSILIYFKVNQSILVVYSITALLFSLLFLQTAINGDINYLFNDVSTLLKLLLSVFIIEFSKKFIVGKQENYINRIVFLYSVFFPILLLIPYFLGMGNSTYNNGGGFKGFFTATNDITVVFIFLNIYMGDLFFKSFNKKQSYLKNGLVYLLNIACLVLIGTKTGIIFCLLWFLFLFFKEVILNIKITLISRLKILFVSVFSLVFIVFIILRFFSVPLLNTYNRVLYFYNLYSNNFVQFLTSSRSVFFESALYFSKHTENPFLKFIIGNGFKYREEKWGIGGLIEMDLADTFFSIGIIGLVIVLLYYFKFIVLSIKSLNSNIFSVSFLVMFLYSVFAGHVLYSALSSTLLGIACTSLLKNSKE</sequence>
<proteinExistence type="predicted"/>
<keyword evidence="2" id="KW-0436">Ligase</keyword>
<feature type="transmembrane region" description="Helical" evidence="1">
    <location>
        <begin position="256"/>
        <end position="275"/>
    </location>
</feature>
<feature type="transmembrane region" description="Helical" evidence="1">
    <location>
        <begin position="168"/>
        <end position="189"/>
    </location>
</feature>
<feature type="transmembrane region" description="Helical" evidence="1">
    <location>
        <begin position="24"/>
        <end position="46"/>
    </location>
</feature>
<dbReference type="GeneID" id="93260977"/>
<keyword evidence="1" id="KW-0812">Transmembrane</keyword>
<dbReference type="GO" id="GO:0016874">
    <property type="term" value="F:ligase activity"/>
    <property type="evidence" value="ECO:0007669"/>
    <property type="project" value="UniProtKB-KW"/>
</dbReference>
<feature type="transmembrane region" description="Helical" evidence="1">
    <location>
        <begin position="102"/>
        <end position="122"/>
    </location>
</feature>
<dbReference type="AlphaFoldDB" id="A0AAU7WFT0"/>
<feature type="transmembrane region" description="Helical" evidence="1">
    <location>
        <begin position="352"/>
        <end position="369"/>
    </location>
</feature>
<organism evidence="2">
    <name type="scientific">Heyndrickxia faecalis</name>
    <dbReference type="NCBI Taxonomy" id="2824910"/>
    <lineage>
        <taxon>Bacteria</taxon>
        <taxon>Bacillati</taxon>
        <taxon>Bacillota</taxon>
        <taxon>Bacilli</taxon>
        <taxon>Bacillales</taxon>
        <taxon>Bacillaceae</taxon>
        <taxon>Heyndrickxia</taxon>
    </lineage>
</organism>
<dbReference type="EMBL" id="CP158453">
    <property type="protein sequence ID" value="XBX97778.1"/>
    <property type="molecule type" value="Genomic_DNA"/>
</dbReference>
<reference evidence="2" key="1">
    <citation type="submission" date="2024-06" db="EMBL/GenBank/DDBJ databases">
        <authorList>
            <person name="Huang C.H."/>
            <person name="Ting Y.S."/>
            <person name="Cheng Y.H."/>
        </authorList>
    </citation>
    <scope>NUCLEOTIDE SEQUENCE</scope>
    <source>
        <strain evidence="2">TCI803</strain>
    </source>
</reference>
<feature type="transmembrane region" description="Helical" evidence="1">
    <location>
        <begin position="52"/>
        <end position="70"/>
    </location>
</feature>
<accession>A0AAU7WFT0</accession>
<keyword evidence="1" id="KW-1133">Transmembrane helix</keyword>
<name>A0AAU7WFT0_9BACI</name>
<protein>
    <submittedName>
        <fullName evidence="2">O-antigen ligase family protein</fullName>
    </submittedName>
</protein>